<evidence type="ECO:0000313" key="3">
    <source>
        <dbReference type="Proteomes" id="UP001162834"/>
    </source>
</evidence>
<reference evidence="2" key="1">
    <citation type="journal article" date="2022" name="Int. J. Syst. Evol. Microbiol.">
        <title>Pseudomonas aegrilactucae sp. nov. and Pseudomonas morbosilactucae sp. nov., pathogens causing bacterial rot of lettuce in Japan.</title>
        <authorList>
            <person name="Sawada H."/>
            <person name="Fujikawa T."/>
            <person name="Satou M."/>
        </authorList>
    </citation>
    <scope>NUCLEOTIDE SEQUENCE</scope>
    <source>
        <strain evidence="2">0166_1</strain>
    </source>
</reference>
<name>A0A9E7C127_9ACTN</name>
<feature type="domain" description="Cobalamin-independent methionine synthase MetE C-terminal/archaeal" evidence="1">
    <location>
        <begin position="48"/>
        <end position="350"/>
    </location>
</feature>
<evidence type="ECO:0000259" key="1">
    <source>
        <dbReference type="Pfam" id="PF01717"/>
    </source>
</evidence>
<protein>
    <recommendedName>
        <fullName evidence="1">Cobalamin-independent methionine synthase MetE C-terminal/archaeal domain-containing protein</fullName>
    </recommendedName>
</protein>
<accession>A0A9E7C127</accession>
<dbReference type="AlphaFoldDB" id="A0A9E7C127"/>
<dbReference type="InterPro" id="IPR038071">
    <property type="entry name" value="UROD/MetE-like_sf"/>
</dbReference>
<dbReference type="Gene3D" id="3.20.20.210">
    <property type="match status" value="1"/>
</dbReference>
<organism evidence="2 3">
    <name type="scientific">Capillimicrobium parvum</name>
    <dbReference type="NCBI Taxonomy" id="2884022"/>
    <lineage>
        <taxon>Bacteria</taxon>
        <taxon>Bacillati</taxon>
        <taxon>Actinomycetota</taxon>
        <taxon>Thermoleophilia</taxon>
        <taxon>Solirubrobacterales</taxon>
        <taxon>Capillimicrobiaceae</taxon>
        <taxon>Capillimicrobium</taxon>
    </lineage>
</organism>
<proteinExistence type="predicted"/>
<dbReference type="Pfam" id="PF01717">
    <property type="entry name" value="Meth_synt_2"/>
    <property type="match status" value="1"/>
</dbReference>
<gene>
    <name evidence="2" type="ORF">DSM104329_02547</name>
</gene>
<dbReference type="SUPFAM" id="SSF51726">
    <property type="entry name" value="UROD/MetE-like"/>
    <property type="match status" value="1"/>
</dbReference>
<dbReference type="GO" id="GO:0008270">
    <property type="term" value="F:zinc ion binding"/>
    <property type="evidence" value="ECO:0007669"/>
    <property type="project" value="InterPro"/>
</dbReference>
<dbReference type="RefSeq" id="WP_259315824.1">
    <property type="nucleotide sequence ID" value="NZ_CP087164.1"/>
</dbReference>
<dbReference type="KEGG" id="sbae:DSM104329_02547"/>
<dbReference type="PANTHER" id="PTHR43844:SF1">
    <property type="entry name" value="METHIONINE SYNTHASE"/>
    <property type="match status" value="1"/>
</dbReference>
<keyword evidence="3" id="KW-1185">Reference proteome</keyword>
<dbReference type="GO" id="GO:0009086">
    <property type="term" value="P:methionine biosynthetic process"/>
    <property type="evidence" value="ECO:0007669"/>
    <property type="project" value="InterPro"/>
</dbReference>
<dbReference type="PANTHER" id="PTHR43844">
    <property type="entry name" value="METHIONINE SYNTHASE"/>
    <property type="match status" value="1"/>
</dbReference>
<dbReference type="EMBL" id="CP087164">
    <property type="protein sequence ID" value="UGS36147.1"/>
    <property type="molecule type" value="Genomic_DNA"/>
</dbReference>
<dbReference type="CDD" id="cd03311">
    <property type="entry name" value="CIMS_C_terminal_like"/>
    <property type="match status" value="1"/>
</dbReference>
<dbReference type="GO" id="GO:0003871">
    <property type="term" value="F:5-methyltetrahydropteroyltriglutamate-homocysteine S-methyltransferase activity"/>
    <property type="evidence" value="ECO:0007669"/>
    <property type="project" value="InterPro"/>
</dbReference>
<dbReference type="InterPro" id="IPR002629">
    <property type="entry name" value="Met_Synth_C/arc"/>
</dbReference>
<sequence>MPDTIRADHIGSLLRPPALLEEIHEIYDAGHTALLAAERAKDRTRLHQLEDEAIRRVVARQQDLGLEVVTDGEFRRLMYFNSFFDAVDGLAPSASKLHFRGDDGSVVEHEGPVAIVGRVAKRESPAAAEAQFVSGLTDRTVKVAFPTASFLVGQAALGPGIEAYGSTEEASAQLVGVLRELVDDAVAAGATYVQFDVSGYMMLSASPLGQLVRSRGIDLDALLEQMLEADRRLVAGLPDHVTICMHQCRGNYASRYLADHDGLGELGETFFSLPYDRFTLEWDGHVERTDADYAALERVPPGGPTVVLGVVSTRHPELESADAIAATVDRAARHVALEQLAISPQCGFSSALTTSDDDRPDGNLIDEDAQWRKLELLVTTAQRIWG</sequence>
<dbReference type="Proteomes" id="UP001162834">
    <property type="component" value="Chromosome"/>
</dbReference>
<evidence type="ECO:0000313" key="2">
    <source>
        <dbReference type="EMBL" id="UGS36147.1"/>
    </source>
</evidence>